<evidence type="ECO:0000313" key="3">
    <source>
        <dbReference type="Proteomes" id="UP000746747"/>
    </source>
</evidence>
<name>A0A8J2M5D2_9BILA</name>
<feature type="compositionally biased region" description="Low complexity" evidence="1">
    <location>
        <begin position="19"/>
        <end position="29"/>
    </location>
</feature>
<evidence type="ECO:0000256" key="1">
    <source>
        <dbReference type="SAM" id="MobiDB-lite"/>
    </source>
</evidence>
<dbReference type="Proteomes" id="UP000746747">
    <property type="component" value="Unassembled WGS sequence"/>
</dbReference>
<dbReference type="AlphaFoldDB" id="A0A8J2M5D2"/>
<comment type="caution">
    <text evidence="2">The sequence shown here is derived from an EMBL/GenBank/DDBJ whole genome shotgun (WGS) entry which is preliminary data.</text>
</comment>
<dbReference type="EMBL" id="CAKAEH010001381">
    <property type="protein sequence ID" value="CAG9535523.1"/>
    <property type="molecule type" value="Genomic_DNA"/>
</dbReference>
<feature type="compositionally biased region" description="Basic and acidic residues" evidence="1">
    <location>
        <begin position="42"/>
        <end position="70"/>
    </location>
</feature>
<dbReference type="OrthoDB" id="5872221at2759"/>
<evidence type="ECO:0000313" key="2">
    <source>
        <dbReference type="EMBL" id="CAG9535523.1"/>
    </source>
</evidence>
<feature type="compositionally biased region" description="Polar residues" evidence="1">
    <location>
        <begin position="30"/>
        <end position="41"/>
    </location>
</feature>
<gene>
    <name evidence="2" type="ORF">CJOHNSTONI_LOCUS5539</name>
</gene>
<accession>A0A8J2M5D2</accession>
<feature type="region of interest" description="Disordered" evidence="1">
    <location>
        <begin position="1"/>
        <end position="70"/>
    </location>
</feature>
<organism evidence="2 3">
    <name type="scientific">Cercopithifilaria johnstoni</name>
    <dbReference type="NCBI Taxonomy" id="2874296"/>
    <lineage>
        <taxon>Eukaryota</taxon>
        <taxon>Metazoa</taxon>
        <taxon>Ecdysozoa</taxon>
        <taxon>Nematoda</taxon>
        <taxon>Chromadorea</taxon>
        <taxon>Rhabditida</taxon>
        <taxon>Spirurina</taxon>
        <taxon>Spiruromorpha</taxon>
        <taxon>Filarioidea</taxon>
        <taxon>Onchocercidae</taxon>
        <taxon>Cercopithifilaria</taxon>
    </lineage>
</organism>
<sequence length="261" mass="29853">MIENDVISNEIDITAQDISSSHSSDNNSSLGRLQNIDSETNSIKDKGDQKDHLREKEIKKKEKKMEEKEGITRSLPIRLIRQPSEEGFHQVVKFIKRITRRGETEISESKSFNHIELNEGKSSSEKKDLCDVPVSKDLTNQELNNRTICMEQNLSAEIQSQPEYCDPTDKSCLRSANDDTTELNFLSCESICAKLKETHGTMVEADDLSQSIQKQHDQEKCDMTEIYREIGGPQINNKSEMFVLACYLNLYIFLVYCGFEL</sequence>
<keyword evidence="3" id="KW-1185">Reference proteome</keyword>
<protein>
    <submittedName>
        <fullName evidence="2">Uncharacterized protein</fullName>
    </submittedName>
</protein>
<reference evidence="2" key="1">
    <citation type="submission" date="2021-09" db="EMBL/GenBank/DDBJ databases">
        <authorList>
            <consortium name="Pathogen Informatics"/>
        </authorList>
    </citation>
    <scope>NUCLEOTIDE SEQUENCE</scope>
</reference>
<proteinExistence type="predicted"/>